<dbReference type="AlphaFoldDB" id="A0A7Y7B2R1"/>
<keyword evidence="3" id="KW-1185">Reference proteome</keyword>
<dbReference type="PROSITE" id="PS50231">
    <property type="entry name" value="RICIN_B_LECTIN"/>
    <property type="match status" value="1"/>
</dbReference>
<dbReference type="EMBL" id="JABBXF010000016">
    <property type="protein sequence ID" value="NVK77784.1"/>
    <property type="molecule type" value="Genomic_DNA"/>
</dbReference>
<evidence type="ECO:0000256" key="1">
    <source>
        <dbReference type="SAM" id="SignalP"/>
    </source>
</evidence>
<comment type="caution">
    <text evidence="2">The sequence shown here is derived from an EMBL/GenBank/DDBJ whole genome shotgun (WGS) entry which is preliminary data.</text>
</comment>
<dbReference type="Gene3D" id="2.80.10.50">
    <property type="match status" value="1"/>
</dbReference>
<protein>
    <recommendedName>
        <fullName evidence="4">Ricin B lectin domain-containing protein</fullName>
    </recommendedName>
</protein>
<dbReference type="Proteomes" id="UP000587462">
    <property type="component" value="Unassembled WGS sequence"/>
</dbReference>
<sequence>MPTSSRLRRTVAMTAAALTTVTGGIVLGTGTAQANTHLVGAQLIVSGGGPLCLDSNAHGSVYVGVCNGGPFQRWNVTSYDSDVNNYYSRVQIQDVATKLCLRIHADHHWYGDRLVLKTDSCDYRNVEDQWNMTWVGNVAGNPSNGVQFFNKTVTNKHIAGECLTNTTGLLDKVGSLSNGMPTCQDPRNQYQVWKTQG</sequence>
<proteinExistence type="predicted"/>
<name>A0A7Y7B2R1_STRMO</name>
<organism evidence="2 3">
    <name type="scientific">Streptomyces morookaense</name>
    <name type="common">Streptoverticillium morookaense</name>
    <dbReference type="NCBI Taxonomy" id="1970"/>
    <lineage>
        <taxon>Bacteria</taxon>
        <taxon>Bacillati</taxon>
        <taxon>Actinomycetota</taxon>
        <taxon>Actinomycetes</taxon>
        <taxon>Kitasatosporales</taxon>
        <taxon>Streptomycetaceae</taxon>
        <taxon>Streptomyces</taxon>
    </lineage>
</organism>
<dbReference type="InterPro" id="IPR035992">
    <property type="entry name" value="Ricin_B-like_lectins"/>
</dbReference>
<reference evidence="2 3" key="1">
    <citation type="submission" date="2020-04" db="EMBL/GenBank/DDBJ databases">
        <title>Draft Genome Sequence of Streptomyces morookaense DSM 40503, an 8-azaguanine-producing strain.</title>
        <authorList>
            <person name="Qi J."/>
            <person name="Gao J.-M."/>
        </authorList>
    </citation>
    <scope>NUCLEOTIDE SEQUENCE [LARGE SCALE GENOMIC DNA]</scope>
    <source>
        <strain evidence="2 3">DSM 40503</strain>
    </source>
</reference>
<evidence type="ECO:0000313" key="3">
    <source>
        <dbReference type="Proteomes" id="UP000587462"/>
    </source>
</evidence>
<evidence type="ECO:0000313" key="2">
    <source>
        <dbReference type="EMBL" id="NVK77784.1"/>
    </source>
</evidence>
<accession>A0A7Y7B2R1</accession>
<evidence type="ECO:0008006" key="4">
    <source>
        <dbReference type="Google" id="ProtNLM"/>
    </source>
</evidence>
<feature type="signal peptide" evidence="1">
    <location>
        <begin position="1"/>
        <end position="34"/>
    </location>
</feature>
<gene>
    <name evidence="2" type="ORF">HG542_08915</name>
</gene>
<keyword evidence="1" id="KW-0732">Signal</keyword>
<dbReference type="RefSeq" id="WP_171079574.1">
    <property type="nucleotide sequence ID" value="NZ_BNBU01000003.1"/>
</dbReference>
<dbReference type="SUPFAM" id="SSF50370">
    <property type="entry name" value="Ricin B-like lectins"/>
    <property type="match status" value="1"/>
</dbReference>
<feature type="chain" id="PRO_5030620826" description="Ricin B lectin domain-containing protein" evidence="1">
    <location>
        <begin position="35"/>
        <end position="197"/>
    </location>
</feature>